<evidence type="ECO:0000259" key="1">
    <source>
        <dbReference type="PROSITE" id="PS50943"/>
    </source>
</evidence>
<dbReference type="Pfam" id="PF01381">
    <property type="entry name" value="HTH_3"/>
    <property type="match status" value="1"/>
</dbReference>
<dbReference type="CDD" id="cd00093">
    <property type="entry name" value="HTH_XRE"/>
    <property type="match status" value="1"/>
</dbReference>
<gene>
    <name evidence="2" type="ORF">ACFQBQ_16340</name>
</gene>
<protein>
    <submittedName>
        <fullName evidence="2">Helix-turn-helix domain-containing protein</fullName>
    </submittedName>
</protein>
<dbReference type="SUPFAM" id="SSF47413">
    <property type="entry name" value="lambda repressor-like DNA-binding domains"/>
    <property type="match status" value="1"/>
</dbReference>
<dbReference type="PROSITE" id="PS50943">
    <property type="entry name" value="HTH_CROC1"/>
    <property type="match status" value="1"/>
</dbReference>
<dbReference type="Proteomes" id="UP001596391">
    <property type="component" value="Unassembled WGS sequence"/>
</dbReference>
<organism evidence="2 3">
    <name type="scientific">Granulicella cerasi</name>
    <dbReference type="NCBI Taxonomy" id="741063"/>
    <lineage>
        <taxon>Bacteria</taxon>
        <taxon>Pseudomonadati</taxon>
        <taxon>Acidobacteriota</taxon>
        <taxon>Terriglobia</taxon>
        <taxon>Terriglobales</taxon>
        <taxon>Acidobacteriaceae</taxon>
        <taxon>Granulicella</taxon>
    </lineage>
</organism>
<reference evidence="3" key="1">
    <citation type="journal article" date="2019" name="Int. J. Syst. Evol. Microbiol.">
        <title>The Global Catalogue of Microorganisms (GCM) 10K type strain sequencing project: providing services to taxonomists for standard genome sequencing and annotation.</title>
        <authorList>
            <consortium name="The Broad Institute Genomics Platform"/>
            <consortium name="The Broad Institute Genome Sequencing Center for Infectious Disease"/>
            <person name="Wu L."/>
            <person name="Ma J."/>
        </authorList>
    </citation>
    <scope>NUCLEOTIDE SEQUENCE [LARGE SCALE GENOMIC DNA]</scope>
    <source>
        <strain evidence="3">CGMCC 1.16026</strain>
    </source>
</reference>
<sequence>MAKPVGAEKKRKGSTPNQVFGRAVTEMRLSRDLSQASLADSLGYSNYYVGRIERGEANATCDVMSAISRYFGLSIGEFWMFAEKLSGKSSHMK</sequence>
<name>A0ABW1ZCJ3_9BACT</name>
<dbReference type="InterPro" id="IPR010982">
    <property type="entry name" value="Lambda_DNA-bd_dom_sf"/>
</dbReference>
<dbReference type="SMART" id="SM00530">
    <property type="entry name" value="HTH_XRE"/>
    <property type="match status" value="1"/>
</dbReference>
<dbReference type="EMBL" id="JBHSWI010000001">
    <property type="protein sequence ID" value="MFC6647114.1"/>
    <property type="molecule type" value="Genomic_DNA"/>
</dbReference>
<accession>A0ABW1ZCJ3</accession>
<comment type="caution">
    <text evidence="2">The sequence shown here is derived from an EMBL/GenBank/DDBJ whole genome shotgun (WGS) entry which is preliminary data.</text>
</comment>
<keyword evidence="3" id="KW-1185">Reference proteome</keyword>
<evidence type="ECO:0000313" key="2">
    <source>
        <dbReference type="EMBL" id="MFC6647114.1"/>
    </source>
</evidence>
<dbReference type="InterPro" id="IPR001387">
    <property type="entry name" value="Cro/C1-type_HTH"/>
</dbReference>
<evidence type="ECO:0000313" key="3">
    <source>
        <dbReference type="Proteomes" id="UP001596391"/>
    </source>
</evidence>
<proteinExistence type="predicted"/>
<dbReference type="RefSeq" id="WP_263370961.1">
    <property type="nucleotide sequence ID" value="NZ_JAGSYD010000002.1"/>
</dbReference>
<feature type="domain" description="HTH cro/C1-type" evidence="1">
    <location>
        <begin position="24"/>
        <end position="78"/>
    </location>
</feature>
<dbReference type="Gene3D" id="1.10.260.40">
    <property type="entry name" value="lambda repressor-like DNA-binding domains"/>
    <property type="match status" value="1"/>
</dbReference>